<evidence type="ECO:0000313" key="2">
    <source>
        <dbReference type="Proteomes" id="UP000814140"/>
    </source>
</evidence>
<feature type="non-terminal residue" evidence="1">
    <location>
        <position position="182"/>
    </location>
</feature>
<evidence type="ECO:0000313" key="1">
    <source>
        <dbReference type="EMBL" id="KAI0055607.1"/>
    </source>
</evidence>
<comment type="caution">
    <text evidence="1">The sequence shown here is derived from an EMBL/GenBank/DDBJ whole genome shotgun (WGS) entry which is preliminary data.</text>
</comment>
<organism evidence="1 2">
    <name type="scientific">Artomyces pyxidatus</name>
    <dbReference type="NCBI Taxonomy" id="48021"/>
    <lineage>
        <taxon>Eukaryota</taxon>
        <taxon>Fungi</taxon>
        <taxon>Dikarya</taxon>
        <taxon>Basidiomycota</taxon>
        <taxon>Agaricomycotina</taxon>
        <taxon>Agaricomycetes</taxon>
        <taxon>Russulales</taxon>
        <taxon>Auriscalpiaceae</taxon>
        <taxon>Artomyces</taxon>
    </lineage>
</organism>
<protein>
    <submittedName>
        <fullName evidence="1">Uncharacterized protein</fullName>
    </submittedName>
</protein>
<dbReference type="Proteomes" id="UP000814140">
    <property type="component" value="Unassembled WGS sequence"/>
</dbReference>
<reference evidence="1" key="2">
    <citation type="journal article" date="2022" name="New Phytol.">
        <title>Evolutionary transition to the ectomycorrhizal habit in the genomes of a hyperdiverse lineage of mushroom-forming fungi.</title>
        <authorList>
            <person name="Looney B."/>
            <person name="Miyauchi S."/>
            <person name="Morin E."/>
            <person name="Drula E."/>
            <person name="Courty P.E."/>
            <person name="Kohler A."/>
            <person name="Kuo A."/>
            <person name="LaButti K."/>
            <person name="Pangilinan J."/>
            <person name="Lipzen A."/>
            <person name="Riley R."/>
            <person name="Andreopoulos W."/>
            <person name="He G."/>
            <person name="Johnson J."/>
            <person name="Nolan M."/>
            <person name="Tritt A."/>
            <person name="Barry K.W."/>
            <person name="Grigoriev I.V."/>
            <person name="Nagy L.G."/>
            <person name="Hibbett D."/>
            <person name="Henrissat B."/>
            <person name="Matheny P.B."/>
            <person name="Labbe J."/>
            <person name="Martin F.M."/>
        </authorList>
    </citation>
    <scope>NUCLEOTIDE SEQUENCE</scope>
    <source>
        <strain evidence="1">HHB10654</strain>
    </source>
</reference>
<feature type="non-terminal residue" evidence="1">
    <location>
        <position position="1"/>
    </location>
</feature>
<name>A0ACB8SH95_9AGAM</name>
<proteinExistence type="predicted"/>
<accession>A0ACB8SH95</accession>
<dbReference type="EMBL" id="MU277286">
    <property type="protein sequence ID" value="KAI0055607.1"/>
    <property type="molecule type" value="Genomic_DNA"/>
</dbReference>
<keyword evidence="2" id="KW-1185">Reference proteome</keyword>
<gene>
    <name evidence="1" type="ORF">BV25DRAFT_1780673</name>
</gene>
<sequence>VAGASWDPDRACLPETRVAVLAEIEAWIHSADATKRIFLISDVAGSGKSAIAHAVCSRFKKLLVSHFFFARGVAGRDDYDMLLGHIIRDLASLNKDLGHEIGSILEQDRTLVTAGASRQFEDIIVPLHHLYPVDWPLLIVIDALDEGRKDGDRPEKGLLRVLCDEVHRLPGNFRILITCRPD</sequence>
<reference evidence="1" key="1">
    <citation type="submission" date="2021-03" db="EMBL/GenBank/DDBJ databases">
        <authorList>
            <consortium name="DOE Joint Genome Institute"/>
            <person name="Ahrendt S."/>
            <person name="Looney B.P."/>
            <person name="Miyauchi S."/>
            <person name="Morin E."/>
            <person name="Drula E."/>
            <person name="Courty P.E."/>
            <person name="Chicoki N."/>
            <person name="Fauchery L."/>
            <person name="Kohler A."/>
            <person name="Kuo A."/>
            <person name="Labutti K."/>
            <person name="Pangilinan J."/>
            <person name="Lipzen A."/>
            <person name="Riley R."/>
            <person name="Andreopoulos W."/>
            <person name="He G."/>
            <person name="Johnson J."/>
            <person name="Barry K.W."/>
            <person name="Grigoriev I.V."/>
            <person name="Nagy L."/>
            <person name="Hibbett D."/>
            <person name="Henrissat B."/>
            <person name="Matheny P.B."/>
            <person name="Labbe J."/>
            <person name="Martin F."/>
        </authorList>
    </citation>
    <scope>NUCLEOTIDE SEQUENCE</scope>
    <source>
        <strain evidence="1">HHB10654</strain>
    </source>
</reference>